<evidence type="ECO:0000313" key="3">
    <source>
        <dbReference type="EMBL" id="GAA2102663.1"/>
    </source>
</evidence>
<comment type="similarity">
    <text evidence="1">Belongs to the UPF0111 family.</text>
</comment>
<dbReference type="InterPro" id="IPR052912">
    <property type="entry name" value="UPF0111_domain"/>
</dbReference>
<feature type="region of interest" description="Disordered" evidence="2">
    <location>
        <begin position="1"/>
        <end position="34"/>
    </location>
</feature>
<organism evidence="3 4">
    <name type="scientific">Brevibacterium salitolerans</name>
    <dbReference type="NCBI Taxonomy" id="1403566"/>
    <lineage>
        <taxon>Bacteria</taxon>
        <taxon>Bacillati</taxon>
        <taxon>Actinomycetota</taxon>
        <taxon>Actinomycetes</taxon>
        <taxon>Micrococcales</taxon>
        <taxon>Brevibacteriaceae</taxon>
        <taxon>Brevibacterium</taxon>
    </lineage>
</organism>
<sequence>MRGLRPARVSGFEAPGSNISRFERPTAERRSRPGTHLTHITVGTVQIGAGVRLRRPSRQAVFFTQFGALADSLQDGSLILAELSGIPVEQRRAAAERLAEVCDSADGAASAVVRALRENYATPFDRDSLYRLASELCQAVHRLDSVAFVLSSSAFDEFPVGVLEMLAVLSDATDQTKRMLQRISSKPDQWEYVDSVTRLFHRAEALRLQISDTVPAARKGMVHVAAATQLGFAFYEAVRSFRAVSEVVAEIAVRES</sequence>
<proteinExistence type="inferred from homology"/>
<dbReference type="InterPro" id="IPR018445">
    <property type="entry name" value="Put_Phosphate_transp_reg"/>
</dbReference>
<protein>
    <recommendedName>
        <fullName evidence="5">DUF47 family protein</fullName>
    </recommendedName>
</protein>
<accession>A0ABP5ILY7</accession>
<dbReference type="Gene3D" id="1.20.58.220">
    <property type="entry name" value="Phosphate transport system protein phou homolog 2, domain 2"/>
    <property type="match status" value="1"/>
</dbReference>
<evidence type="ECO:0008006" key="5">
    <source>
        <dbReference type="Google" id="ProtNLM"/>
    </source>
</evidence>
<reference evidence="4" key="1">
    <citation type="journal article" date="2019" name="Int. J. Syst. Evol. Microbiol.">
        <title>The Global Catalogue of Microorganisms (GCM) 10K type strain sequencing project: providing services to taxonomists for standard genome sequencing and annotation.</title>
        <authorList>
            <consortium name="The Broad Institute Genomics Platform"/>
            <consortium name="The Broad Institute Genome Sequencing Center for Infectious Disease"/>
            <person name="Wu L."/>
            <person name="Ma J."/>
        </authorList>
    </citation>
    <scope>NUCLEOTIDE SEQUENCE [LARGE SCALE GENOMIC DNA]</scope>
    <source>
        <strain evidence="4">JCM 15900</strain>
    </source>
</reference>
<feature type="compositionally biased region" description="Basic and acidic residues" evidence="2">
    <location>
        <begin position="21"/>
        <end position="31"/>
    </location>
</feature>
<dbReference type="PANTHER" id="PTHR37298">
    <property type="entry name" value="UPF0111 PROTEIN YKAA"/>
    <property type="match status" value="1"/>
</dbReference>
<dbReference type="InterPro" id="IPR038078">
    <property type="entry name" value="PhoU-like_sf"/>
</dbReference>
<evidence type="ECO:0000256" key="2">
    <source>
        <dbReference type="SAM" id="MobiDB-lite"/>
    </source>
</evidence>
<dbReference type="Proteomes" id="UP001500984">
    <property type="component" value="Unassembled WGS sequence"/>
</dbReference>
<dbReference type="Pfam" id="PF01865">
    <property type="entry name" value="PhoU_div"/>
    <property type="match status" value="1"/>
</dbReference>
<keyword evidence="4" id="KW-1185">Reference proteome</keyword>
<evidence type="ECO:0000313" key="4">
    <source>
        <dbReference type="Proteomes" id="UP001500984"/>
    </source>
</evidence>
<name>A0ABP5ILY7_9MICO</name>
<dbReference type="PANTHER" id="PTHR37298:SF1">
    <property type="entry name" value="UPF0111 PROTEIN YKAA"/>
    <property type="match status" value="1"/>
</dbReference>
<gene>
    <name evidence="3" type="ORF">GCM10009823_26170</name>
</gene>
<dbReference type="EMBL" id="BAAAPZ010000015">
    <property type="protein sequence ID" value="GAA2102663.1"/>
    <property type="molecule type" value="Genomic_DNA"/>
</dbReference>
<evidence type="ECO:0000256" key="1">
    <source>
        <dbReference type="ARBA" id="ARBA00008591"/>
    </source>
</evidence>
<comment type="caution">
    <text evidence="3">The sequence shown here is derived from an EMBL/GenBank/DDBJ whole genome shotgun (WGS) entry which is preliminary data.</text>
</comment>